<evidence type="ECO:0000256" key="5">
    <source>
        <dbReference type="ARBA" id="ARBA00023027"/>
    </source>
</evidence>
<dbReference type="Gene3D" id="3.90.25.10">
    <property type="entry name" value="UDP-galactose 4-epimerase, domain 1"/>
    <property type="match status" value="1"/>
</dbReference>
<dbReference type="InterPro" id="IPR005888">
    <property type="entry name" value="dTDP_Gluc_deHydtase"/>
</dbReference>
<dbReference type="AlphaFoldDB" id="A0A1F5CCA4"/>
<evidence type="ECO:0000256" key="6">
    <source>
        <dbReference type="ARBA" id="ARBA00023239"/>
    </source>
</evidence>
<reference evidence="9 10" key="1">
    <citation type="journal article" date="2016" name="Nat. Commun.">
        <title>Thousands of microbial genomes shed light on interconnected biogeochemical processes in an aquifer system.</title>
        <authorList>
            <person name="Anantharaman K."/>
            <person name="Brown C.T."/>
            <person name="Hug L.A."/>
            <person name="Sharon I."/>
            <person name="Castelle C.J."/>
            <person name="Probst A.J."/>
            <person name="Thomas B.C."/>
            <person name="Singh A."/>
            <person name="Wilkins M.J."/>
            <person name="Karaoz U."/>
            <person name="Brodie E.L."/>
            <person name="Williams K.H."/>
            <person name="Hubbard S.S."/>
            <person name="Banfield J.F."/>
        </authorList>
    </citation>
    <scope>NUCLEOTIDE SEQUENCE [LARGE SCALE GENOMIC DNA]</scope>
</reference>
<evidence type="ECO:0000256" key="4">
    <source>
        <dbReference type="ARBA" id="ARBA00011990"/>
    </source>
</evidence>
<evidence type="ECO:0000256" key="3">
    <source>
        <dbReference type="ARBA" id="ARBA00008178"/>
    </source>
</evidence>
<keyword evidence="6 7" id="KW-0456">Lyase</keyword>
<dbReference type="Gene3D" id="3.40.50.720">
    <property type="entry name" value="NAD(P)-binding Rossmann-like Domain"/>
    <property type="match status" value="1"/>
</dbReference>
<dbReference type="SUPFAM" id="SSF51735">
    <property type="entry name" value="NAD(P)-binding Rossmann-fold domains"/>
    <property type="match status" value="1"/>
</dbReference>
<dbReference type="NCBIfam" id="TIGR01181">
    <property type="entry name" value="dTDP_gluc_dehyt"/>
    <property type="match status" value="1"/>
</dbReference>
<dbReference type="GO" id="GO:0008460">
    <property type="term" value="F:dTDP-glucose 4,6-dehydratase activity"/>
    <property type="evidence" value="ECO:0007669"/>
    <property type="project" value="UniProtKB-EC"/>
</dbReference>
<evidence type="ECO:0000313" key="10">
    <source>
        <dbReference type="Proteomes" id="UP000177197"/>
    </source>
</evidence>
<comment type="catalytic activity">
    <reaction evidence="1 7">
        <text>dTDP-alpha-D-glucose = dTDP-4-dehydro-6-deoxy-alpha-D-glucose + H2O</text>
        <dbReference type="Rhea" id="RHEA:17221"/>
        <dbReference type="ChEBI" id="CHEBI:15377"/>
        <dbReference type="ChEBI" id="CHEBI:57477"/>
        <dbReference type="ChEBI" id="CHEBI:57649"/>
        <dbReference type="EC" id="4.2.1.46"/>
    </reaction>
</comment>
<evidence type="ECO:0000256" key="2">
    <source>
        <dbReference type="ARBA" id="ARBA00001911"/>
    </source>
</evidence>
<feature type="domain" description="NAD(P)-binding" evidence="8">
    <location>
        <begin position="12"/>
        <end position="320"/>
    </location>
</feature>
<dbReference type="InterPro" id="IPR016040">
    <property type="entry name" value="NAD(P)-bd_dom"/>
</dbReference>
<accession>A0A1F5CCA4</accession>
<evidence type="ECO:0000256" key="1">
    <source>
        <dbReference type="ARBA" id="ARBA00001539"/>
    </source>
</evidence>
<sequence length="354" mass="40360">MASSIPTYKNVLICGGSGFIGSNFIRYFYNKYPACKIFNLDLLTYAGNIENLSDIEHLEAGRDSFVRRYQFIRGDICDSKLLSDIFEKHKFDLVVNFAAESHVDRSLVNAFDFVRTNIEGVRSLIEATRKYQTERFVQISTDEIYGSVTDGFSTEDAPLRPSNPYAASKAGADLLVQAYIRTHKVSAVIVRGSNNFGPYQYPEKLIPLAISNIIEGERIPVHGSGLHIRSWLHVDDFCSAIDLIAHKAADYSVYNVSGEQKTNLQILELLAPHFKGGIEYHKEHINDRPGADIRYAPDSDKLKNDLGWRPKHSLEDSIAKVVQWYADNQDWWRKIKSKKEFLDHYSKQSKAEYY</sequence>
<protein>
    <recommendedName>
        <fullName evidence="4 7">dTDP-glucose 4,6-dehydratase</fullName>
        <ecNumber evidence="4 7">4.2.1.46</ecNumber>
    </recommendedName>
</protein>
<name>A0A1F5CCA4_9BACT</name>
<comment type="similarity">
    <text evidence="3 7">Belongs to the NAD(P)-dependent epimerase/dehydratase family. dTDP-glucose dehydratase subfamily.</text>
</comment>
<dbReference type="EC" id="4.2.1.46" evidence="4 7"/>
<dbReference type="Proteomes" id="UP000177197">
    <property type="component" value="Unassembled WGS sequence"/>
</dbReference>
<dbReference type="EMBL" id="MEYV01000007">
    <property type="protein sequence ID" value="OGD40491.1"/>
    <property type="molecule type" value="Genomic_DNA"/>
</dbReference>
<organism evidence="9 10">
    <name type="scientific">Candidatus Azambacteria bacterium RIFCSPLOWO2_02_FULL_44_14</name>
    <dbReference type="NCBI Taxonomy" id="1797306"/>
    <lineage>
        <taxon>Bacteria</taxon>
        <taxon>Candidatus Azamiibacteriota</taxon>
    </lineage>
</organism>
<evidence type="ECO:0000313" key="9">
    <source>
        <dbReference type="EMBL" id="OGD40491.1"/>
    </source>
</evidence>
<dbReference type="CDD" id="cd05246">
    <property type="entry name" value="dTDP_GD_SDR_e"/>
    <property type="match status" value="1"/>
</dbReference>
<dbReference type="InterPro" id="IPR036291">
    <property type="entry name" value="NAD(P)-bd_dom_sf"/>
</dbReference>
<proteinExistence type="inferred from homology"/>
<comment type="cofactor">
    <cofactor evidence="2 7">
        <name>NAD(+)</name>
        <dbReference type="ChEBI" id="CHEBI:57540"/>
    </cofactor>
</comment>
<dbReference type="PANTHER" id="PTHR43000">
    <property type="entry name" value="DTDP-D-GLUCOSE 4,6-DEHYDRATASE-RELATED"/>
    <property type="match status" value="1"/>
</dbReference>
<comment type="caution">
    <text evidence="9">The sequence shown here is derived from an EMBL/GenBank/DDBJ whole genome shotgun (WGS) entry which is preliminary data.</text>
</comment>
<evidence type="ECO:0000256" key="7">
    <source>
        <dbReference type="RuleBase" id="RU004473"/>
    </source>
</evidence>
<evidence type="ECO:0000259" key="8">
    <source>
        <dbReference type="Pfam" id="PF16363"/>
    </source>
</evidence>
<dbReference type="Pfam" id="PF16363">
    <property type="entry name" value="GDP_Man_Dehyd"/>
    <property type="match status" value="1"/>
</dbReference>
<keyword evidence="5" id="KW-0520">NAD</keyword>
<gene>
    <name evidence="9" type="ORF">A3I30_00800</name>
</gene>
<dbReference type="GO" id="GO:0009225">
    <property type="term" value="P:nucleotide-sugar metabolic process"/>
    <property type="evidence" value="ECO:0007669"/>
    <property type="project" value="InterPro"/>
</dbReference>